<dbReference type="VEuPathDB" id="FungiDB:GGTG_04231"/>
<keyword evidence="1" id="KW-0723">Serine/threonine-protein kinase</keyword>
<dbReference type="eggNOG" id="KOG0583">
    <property type="taxonomic scope" value="Eukaryota"/>
</dbReference>
<evidence type="ECO:0000256" key="4">
    <source>
        <dbReference type="ARBA" id="ARBA00022777"/>
    </source>
</evidence>
<dbReference type="SUPFAM" id="SSF56112">
    <property type="entry name" value="Protein kinase-like (PK-like)"/>
    <property type="match status" value="1"/>
</dbReference>
<dbReference type="PANTHER" id="PTHR24345">
    <property type="entry name" value="SERINE/THREONINE-PROTEIN KINASE PLK"/>
    <property type="match status" value="1"/>
</dbReference>
<feature type="compositionally biased region" description="Polar residues" evidence="6">
    <location>
        <begin position="14"/>
        <end position="24"/>
    </location>
</feature>
<keyword evidence="10" id="KW-1185">Reference proteome</keyword>
<reference evidence="9" key="5">
    <citation type="submission" date="2018-04" db="UniProtKB">
        <authorList>
            <consortium name="EnsemblFungi"/>
        </authorList>
    </citation>
    <scope>IDENTIFICATION</scope>
    <source>
        <strain evidence="9">R3-111a-1</strain>
    </source>
</reference>
<accession>J3NSH9</accession>
<reference evidence="10" key="1">
    <citation type="submission" date="2010-07" db="EMBL/GenBank/DDBJ databases">
        <title>The genome sequence of Gaeumannomyces graminis var. tritici strain R3-111a-1.</title>
        <authorList>
            <consortium name="The Broad Institute Genome Sequencing Platform"/>
            <person name="Ma L.-J."/>
            <person name="Dead R."/>
            <person name="Young S."/>
            <person name="Zeng Q."/>
            <person name="Koehrsen M."/>
            <person name="Alvarado L."/>
            <person name="Berlin A."/>
            <person name="Chapman S.B."/>
            <person name="Chen Z."/>
            <person name="Freedman E."/>
            <person name="Gellesch M."/>
            <person name="Goldberg J."/>
            <person name="Griggs A."/>
            <person name="Gujja S."/>
            <person name="Heilman E.R."/>
            <person name="Heiman D."/>
            <person name="Hepburn T."/>
            <person name="Howarth C."/>
            <person name="Jen D."/>
            <person name="Larson L."/>
            <person name="Mehta T."/>
            <person name="Neiman D."/>
            <person name="Pearson M."/>
            <person name="Roberts A."/>
            <person name="Saif S."/>
            <person name="Shea T."/>
            <person name="Shenoy N."/>
            <person name="Sisk P."/>
            <person name="Stolte C."/>
            <person name="Sykes S."/>
            <person name="Walk T."/>
            <person name="White J."/>
            <person name="Yandava C."/>
            <person name="Haas B."/>
            <person name="Nusbaum C."/>
            <person name="Birren B."/>
        </authorList>
    </citation>
    <scope>NUCLEOTIDE SEQUENCE [LARGE SCALE GENOMIC DNA]</scope>
    <source>
        <strain evidence="10">R3-111a-1</strain>
    </source>
</reference>
<evidence type="ECO:0000256" key="1">
    <source>
        <dbReference type="ARBA" id="ARBA00022527"/>
    </source>
</evidence>
<evidence type="ECO:0000256" key="2">
    <source>
        <dbReference type="ARBA" id="ARBA00022679"/>
    </source>
</evidence>
<dbReference type="PROSITE" id="PS00108">
    <property type="entry name" value="PROTEIN_KINASE_ST"/>
    <property type="match status" value="1"/>
</dbReference>
<keyword evidence="5" id="KW-0067">ATP-binding</keyword>
<evidence type="ECO:0000313" key="10">
    <source>
        <dbReference type="Proteomes" id="UP000006039"/>
    </source>
</evidence>
<dbReference type="PROSITE" id="PS50011">
    <property type="entry name" value="PROTEIN_KINASE_DOM"/>
    <property type="match status" value="1"/>
</dbReference>
<feature type="region of interest" description="Disordered" evidence="6">
    <location>
        <begin position="1"/>
        <end position="27"/>
    </location>
</feature>
<dbReference type="EMBL" id="GL385396">
    <property type="protein sequence ID" value="EJT79142.1"/>
    <property type="molecule type" value="Genomic_DNA"/>
</dbReference>
<dbReference type="InterPro" id="IPR008271">
    <property type="entry name" value="Ser/Thr_kinase_AS"/>
</dbReference>
<proteinExistence type="predicted"/>
<keyword evidence="3" id="KW-0547">Nucleotide-binding</keyword>
<feature type="domain" description="Protein kinase" evidence="7">
    <location>
        <begin position="370"/>
        <end position="653"/>
    </location>
</feature>
<name>J3NSH9_GAET3</name>
<reference evidence="8" key="2">
    <citation type="submission" date="2010-07" db="EMBL/GenBank/DDBJ databases">
        <authorList>
            <consortium name="The Broad Institute Genome Sequencing Platform"/>
            <consortium name="Broad Institute Genome Sequencing Center for Infectious Disease"/>
            <person name="Ma L.-J."/>
            <person name="Dead R."/>
            <person name="Young S."/>
            <person name="Zeng Q."/>
            <person name="Koehrsen M."/>
            <person name="Alvarado L."/>
            <person name="Berlin A."/>
            <person name="Chapman S.B."/>
            <person name="Chen Z."/>
            <person name="Freedman E."/>
            <person name="Gellesch M."/>
            <person name="Goldberg J."/>
            <person name="Griggs A."/>
            <person name="Gujja S."/>
            <person name="Heilman E.R."/>
            <person name="Heiman D."/>
            <person name="Hepburn T."/>
            <person name="Howarth C."/>
            <person name="Jen D."/>
            <person name="Larson L."/>
            <person name="Mehta T."/>
            <person name="Neiman D."/>
            <person name="Pearson M."/>
            <person name="Roberts A."/>
            <person name="Saif S."/>
            <person name="Shea T."/>
            <person name="Shenoy N."/>
            <person name="Sisk P."/>
            <person name="Stolte C."/>
            <person name="Sykes S."/>
            <person name="Walk T."/>
            <person name="White J."/>
            <person name="Yandava C."/>
            <person name="Haas B."/>
            <person name="Nusbaum C."/>
            <person name="Birren B."/>
        </authorList>
    </citation>
    <scope>NUCLEOTIDE SEQUENCE</scope>
    <source>
        <strain evidence="8">R3-111a-1</strain>
    </source>
</reference>
<dbReference type="GO" id="GO:0005524">
    <property type="term" value="F:ATP binding"/>
    <property type="evidence" value="ECO:0007669"/>
    <property type="project" value="UniProtKB-KW"/>
</dbReference>
<dbReference type="GO" id="GO:0051094">
    <property type="term" value="P:positive regulation of developmental process"/>
    <property type="evidence" value="ECO:0007669"/>
    <property type="project" value="UniProtKB-ARBA"/>
</dbReference>
<dbReference type="AlphaFoldDB" id="J3NSH9"/>
<dbReference type="HOGENOM" id="CLU_373875_0_0_1"/>
<feature type="region of interest" description="Disordered" evidence="6">
    <location>
        <begin position="134"/>
        <end position="199"/>
    </location>
</feature>
<dbReference type="Pfam" id="PF00069">
    <property type="entry name" value="Pkinase"/>
    <property type="match status" value="1"/>
</dbReference>
<keyword evidence="4 8" id="KW-0418">Kinase</keyword>
<dbReference type="EnsemblFungi" id="EJT79142">
    <property type="protein sequence ID" value="EJT79142"/>
    <property type="gene ID" value="GGTG_04231"/>
</dbReference>
<dbReference type="SMART" id="SM00220">
    <property type="entry name" value="S_TKc"/>
    <property type="match status" value="1"/>
</dbReference>
<dbReference type="GO" id="GO:0005634">
    <property type="term" value="C:nucleus"/>
    <property type="evidence" value="ECO:0007669"/>
    <property type="project" value="TreeGrafter"/>
</dbReference>
<dbReference type="OrthoDB" id="1668230at2759"/>
<dbReference type="GO" id="GO:0004674">
    <property type="term" value="F:protein serine/threonine kinase activity"/>
    <property type="evidence" value="ECO:0007669"/>
    <property type="project" value="UniProtKB-KW"/>
</dbReference>
<evidence type="ECO:0000256" key="5">
    <source>
        <dbReference type="ARBA" id="ARBA00022840"/>
    </source>
</evidence>
<dbReference type="Gene3D" id="1.10.510.10">
    <property type="entry name" value="Transferase(Phosphotransferase) domain 1"/>
    <property type="match status" value="1"/>
</dbReference>
<keyword evidence="2" id="KW-0808">Transferase</keyword>
<dbReference type="PANTHER" id="PTHR24345:SF91">
    <property type="entry name" value="SERINE_THREONINE-PROTEIN KINASE PLK4"/>
    <property type="match status" value="1"/>
</dbReference>
<protein>
    <submittedName>
        <fullName evidence="8">CAMK protein kinase</fullName>
    </submittedName>
</protein>
<dbReference type="Proteomes" id="UP000006039">
    <property type="component" value="Unassembled WGS sequence"/>
</dbReference>
<dbReference type="STRING" id="644352.J3NSH9"/>
<gene>
    <name evidence="9" type="primary">20344689</name>
    <name evidence="8" type="ORF">GGTG_04231</name>
</gene>
<evidence type="ECO:0000256" key="3">
    <source>
        <dbReference type="ARBA" id="ARBA00022741"/>
    </source>
</evidence>
<evidence type="ECO:0000313" key="9">
    <source>
        <dbReference type="EnsemblFungi" id="EJT79142"/>
    </source>
</evidence>
<reference evidence="9" key="4">
    <citation type="journal article" date="2015" name="G3 (Bethesda)">
        <title>Genome sequences of three phytopathogenic species of the Magnaporthaceae family of fungi.</title>
        <authorList>
            <person name="Okagaki L.H."/>
            <person name="Nunes C.C."/>
            <person name="Sailsbery J."/>
            <person name="Clay B."/>
            <person name="Brown D."/>
            <person name="John T."/>
            <person name="Oh Y."/>
            <person name="Young N."/>
            <person name="Fitzgerald M."/>
            <person name="Haas B.J."/>
            <person name="Zeng Q."/>
            <person name="Young S."/>
            <person name="Adiconis X."/>
            <person name="Fan L."/>
            <person name="Levin J.Z."/>
            <person name="Mitchell T.K."/>
            <person name="Okubara P.A."/>
            <person name="Farman M.L."/>
            <person name="Kohn L.M."/>
            <person name="Birren B."/>
            <person name="Ma L.-J."/>
            <person name="Dean R.A."/>
        </authorList>
    </citation>
    <scope>NUCLEOTIDE SEQUENCE</scope>
    <source>
        <strain evidence="9">R3-111a-1</strain>
    </source>
</reference>
<reference evidence="8" key="3">
    <citation type="submission" date="2010-09" db="EMBL/GenBank/DDBJ databases">
        <title>Annotation of Gaeumannomyces graminis var. tritici R3-111a-1.</title>
        <authorList>
            <consortium name="The Broad Institute Genome Sequencing Platform"/>
            <person name="Ma L.-J."/>
            <person name="Dead R."/>
            <person name="Young S.K."/>
            <person name="Zeng Q."/>
            <person name="Gargeya S."/>
            <person name="Fitzgerald M."/>
            <person name="Haas B."/>
            <person name="Abouelleil A."/>
            <person name="Alvarado L."/>
            <person name="Arachchi H.M."/>
            <person name="Berlin A."/>
            <person name="Brown A."/>
            <person name="Chapman S.B."/>
            <person name="Chen Z."/>
            <person name="Dunbar C."/>
            <person name="Freedman E."/>
            <person name="Gearin G."/>
            <person name="Gellesch M."/>
            <person name="Goldberg J."/>
            <person name="Griggs A."/>
            <person name="Gujja S."/>
            <person name="Heiman D."/>
            <person name="Howarth C."/>
            <person name="Larson L."/>
            <person name="Lui A."/>
            <person name="MacDonald P.J.P."/>
            <person name="Mehta T."/>
            <person name="Montmayeur A."/>
            <person name="Murphy C."/>
            <person name="Neiman D."/>
            <person name="Pearson M."/>
            <person name="Priest M."/>
            <person name="Roberts A."/>
            <person name="Saif S."/>
            <person name="Shea T."/>
            <person name="Shenoy N."/>
            <person name="Sisk P."/>
            <person name="Stolte C."/>
            <person name="Sykes S."/>
            <person name="Yandava C."/>
            <person name="Wortman J."/>
            <person name="Nusbaum C."/>
            <person name="Birren B."/>
        </authorList>
    </citation>
    <scope>NUCLEOTIDE SEQUENCE</scope>
    <source>
        <strain evidence="8">R3-111a-1</strain>
    </source>
</reference>
<dbReference type="InterPro" id="IPR000719">
    <property type="entry name" value="Prot_kinase_dom"/>
</dbReference>
<dbReference type="InterPro" id="IPR011009">
    <property type="entry name" value="Kinase-like_dom_sf"/>
</dbReference>
<dbReference type="GeneID" id="20344689"/>
<evidence type="ECO:0000256" key="6">
    <source>
        <dbReference type="SAM" id="MobiDB-lite"/>
    </source>
</evidence>
<evidence type="ECO:0000259" key="7">
    <source>
        <dbReference type="PROSITE" id="PS50011"/>
    </source>
</evidence>
<sequence>MDPPTTAVPASPHHPSSTQATDPVSSGVILQAVGDLRKKEDAVVETAAPGSTEATNPVSSDAVERLLAAHRKEKGENPLAGEVLTDVELFPITQLDTGHLLCRVLVVEEQGALQVPGAEKIEIRGKIQYPGKEGKCEVESWDKGKDDRDDKSGVKVEKEDGREESRDKRERENGQGEKGHRKNEEKKTEAERDDNGEGDQKHVRFAECLAVTQRPDDICCTINSPLQLELYYDSQKDSVQAVSKHEAEIQIEPITPEDESREPGETRILERFDYRPVGPGAWRFSSTDGLRSLQIVVFPRRHSFALVKLKTLSVTAGAKRDAPPEDLTQEAAEMEPVASNEIIKRLDSLAELGEGQMLHVMNNEAKEYSLFRMGLMGKTRSAQVFQARHSDFPDKMVVVKAFMYANRYSAVDRGKLWKAEYSIHRRLKSDFIVELFGGDARLEALIMDNIDARDLGSRHWCDAKGNKHFLGTRAHAVRVLADISQALLHLRHKGVLHNDIKPSNILFSEQRGAVLIDFGLATVDGSLPSTGGTPWYVPREYLTGGRRAAPADVWALGIVVAYLLGHVPLPDSERQVRSWPIRDIARDRGRREPLLPPTPAQGRMARWLGVVDAVRERLLGSEDDLLAALVARMLMDENDRMTAEELAAATPHITAVDRIG</sequence>
<organism evidence="8">
    <name type="scientific">Gaeumannomyces tritici (strain R3-111a-1)</name>
    <name type="common">Wheat and barley take-all root rot fungus</name>
    <name type="synonym">Gaeumannomyces graminis var. tritici</name>
    <dbReference type="NCBI Taxonomy" id="644352"/>
    <lineage>
        <taxon>Eukaryota</taxon>
        <taxon>Fungi</taxon>
        <taxon>Dikarya</taxon>
        <taxon>Ascomycota</taxon>
        <taxon>Pezizomycotina</taxon>
        <taxon>Sordariomycetes</taxon>
        <taxon>Sordariomycetidae</taxon>
        <taxon>Magnaporthales</taxon>
        <taxon>Magnaporthaceae</taxon>
        <taxon>Gaeumannomyces</taxon>
    </lineage>
</organism>
<dbReference type="RefSeq" id="XP_009220287.1">
    <property type="nucleotide sequence ID" value="XM_009222023.1"/>
</dbReference>
<evidence type="ECO:0000313" key="8">
    <source>
        <dbReference type="EMBL" id="EJT79142.1"/>
    </source>
</evidence>